<feature type="signal peptide" evidence="1">
    <location>
        <begin position="1"/>
        <end position="17"/>
    </location>
</feature>
<dbReference type="Proteomes" id="UP000561045">
    <property type="component" value="Unassembled WGS sequence"/>
</dbReference>
<dbReference type="RefSeq" id="WP_183632008.1">
    <property type="nucleotide sequence ID" value="NZ_BAABLE010000011.1"/>
</dbReference>
<feature type="chain" id="PRO_5032490778" evidence="1">
    <location>
        <begin position="18"/>
        <end position="198"/>
    </location>
</feature>
<gene>
    <name evidence="2" type="ORF">GGR36_000753</name>
</gene>
<organism evidence="2 3">
    <name type="scientific">Niveibacterium umoris</name>
    <dbReference type="NCBI Taxonomy" id="1193620"/>
    <lineage>
        <taxon>Bacteria</taxon>
        <taxon>Pseudomonadati</taxon>
        <taxon>Pseudomonadota</taxon>
        <taxon>Betaproteobacteria</taxon>
        <taxon>Rhodocyclales</taxon>
        <taxon>Rhodocyclaceae</taxon>
        <taxon>Niveibacterium</taxon>
    </lineage>
</organism>
<dbReference type="AlphaFoldDB" id="A0A840BEB2"/>
<proteinExistence type="predicted"/>
<comment type="caution">
    <text evidence="2">The sequence shown here is derived from an EMBL/GenBank/DDBJ whole genome shotgun (WGS) entry which is preliminary data.</text>
</comment>
<evidence type="ECO:0000313" key="3">
    <source>
        <dbReference type="Proteomes" id="UP000561045"/>
    </source>
</evidence>
<dbReference type="SUPFAM" id="SSF159594">
    <property type="entry name" value="XCC0632-like"/>
    <property type="match status" value="1"/>
</dbReference>
<keyword evidence="1" id="KW-0732">Signal</keyword>
<sequence>MYRIFLTALSISLIALASGCVSRPGETGAAIVHDLGLPATPGSAMSPLPLRRVEVIGAPALSGLAMQYRYAEDQTTRRLSYADNRWSATPAQLVESQLARMLSGAAGVGRCKLTVKLDEFVQVFARDGSSIGYAAGSMVLGGERADEVLAQKAFEIRNAATSADPSAGALALRGATERIAKDAATWLAAQDAKRCTPG</sequence>
<dbReference type="PROSITE" id="PS51257">
    <property type="entry name" value="PROKAR_LIPOPROTEIN"/>
    <property type="match status" value="1"/>
</dbReference>
<dbReference type="EMBL" id="JACIET010000001">
    <property type="protein sequence ID" value="MBB4011445.1"/>
    <property type="molecule type" value="Genomic_DNA"/>
</dbReference>
<name>A0A840BEB2_9RHOO</name>
<accession>A0A840BEB2</accession>
<protein>
    <submittedName>
        <fullName evidence="2">ABC-type uncharacterized transport system auxiliary subunit</fullName>
    </submittedName>
</protein>
<reference evidence="2 3" key="1">
    <citation type="submission" date="2020-08" db="EMBL/GenBank/DDBJ databases">
        <title>Genomic Encyclopedia of Type Strains, Phase IV (KMG-IV): sequencing the most valuable type-strain genomes for metagenomic binning, comparative biology and taxonomic classification.</title>
        <authorList>
            <person name="Goeker M."/>
        </authorList>
    </citation>
    <scope>NUCLEOTIDE SEQUENCE [LARGE SCALE GENOMIC DNA]</scope>
    <source>
        <strain evidence="2 3">DSM 106739</strain>
    </source>
</reference>
<keyword evidence="3" id="KW-1185">Reference proteome</keyword>
<evidence type="ECO:0000256" key="1">
    <source>
        <dbReference type="SAM" id="SignalP"/>
    </source>
</evidence>
<evidence type="ECO:0000313" key="2">
    <source>
        <dbReference type="EMBL" id="MBB4011445.1"/>
    </source>
</evidence>
<dbReference type="Gene3D" id="3.40.50.10610">
    <property type="entry name" value="ABC-type transport auxiliary lipoprotein component"/>
    <property type="match status" value="1"/>
</dbReference>